<evidence type="ECO:0000313" key="1">
    <source>
        <dbReference type="EMBL" id="KAE9035104.1"/>
    </source>
</evidence>
<name>A0A6A3N186_9STRA</name>
<proteinExistence type="predicted"/>
<accession>A0A6A3N186</accession>
<evidence type="ECO:0000313" key="2">
    <source>
        <dbReference type="Proteomes" id="UP000435112"/>
    </source>
</evidence>
<dbReference type="OrthoDB" id="129467at2759"/>
<reference evidence="1 2" key="1">
    <citation type="submission" date="2018-09" db="EMBL/GenBank/DDBJ databases">
        <title>Genomic investigation of the strawberry pathogen Phytophthora fragariae indicates pathogenicity is determined by transcriptional variation in three key races.</title>
        <authorList>
            <person name="Adams T.M."/>
            <person name="Armitage A.D."/>
            <person name="Sobczyk M.K."/>
            <person name="Bates H.J."/>
            <person name="Dunwell J.M."/>
            <person name="Nellist C.F."/>
            <person name="Harrison R.J."/>
        </authorList>
    </citation>
    <scope>NUCLEOTIDE SEQUENCE [LARGE SCALE GENOMIC DNA]</scope>
    <source>
        <strain evidence="1 2">SCRP324</strain>
    </source>
</reference>
<gene>
    <name evidence="1" type="ORF">PR002_g7755</name>
</gene>
<dbReference type="Pfam" id="PF12775">
    <property type="entry name" value="AAA_7"/>
    <property type="match status" value="1"/>
</dbReference>
<dbReference type="InterPro" id="IPR027417">
    <property type="entry name" value="P-loop_NTPase"/>
</dbReference>
<organism evidence="1 2">
    <name type="scientific">Phytophthora rubi</name>
    <dbReference type="NCBI Taxonomy" id="129364"/>
    <lineage>
        <taxon>Eukaryota</taxon>
        <taxon>Sar</taxon>
        <taxon>Stramenopiles</taxon>
        <taxon>Oomycota</taxon>
        <taxon>Peronosporomycetes</taxon>
        <taxon>Peronosporales</taxon>
        <taxon>Peronosporaceae</taxon>
        <taxon>Phytophthora</taxon>
    </lineage>
</organism>
<sequence>MYCERLYEFQLQEDGALLVQELAVDPSRRVTSTLQLCSVSWIDAFSGHFPARLRDLYSHWYWVERNCVLFRPKQARCRKVFFVATLDDSGALQCYQVPFSDTKDSYELILSRLGGYEQFVQKDESLSNVLAVLAKFEDELFPHPLKSADGVMKMELPRFKLPFCLNDNMEFESVEHKVNCNAWLKRVGLAKANAFVVDESGVGKTLIVENCLRELGQKKRVSATALQINTSTTGSDTQRAIENGMTGKLKGAHCPGVGKRALVLLLENINLDTQLK</sequence>
<dbReference type="EMBL" id="QXFU01000378">
    <property type="protein sequence ID" value="KAE9035104.1"/>
    <property type="molecule type" value="Genomic_DNA"/>
</dbReference>
<dbReference type="Proteomes" id="UP000435112">
    <property type="component" value="Unassembled WGS sequence"/>
</dbReference>
<protein>
    <submittedName>
        <fullName evidence="1">Uncharacterized protein</fullName>
    </submittedName>
</protein>
<dbReference type="Gene3D" id="3.40.50.300">
    <property type="entry name" value="P-loop containing nucleotide triphosphate hydrolases"/>
    <property type="match status" value="1"/>
</dbReference>
<comment type="caution">
    <text evidence="1">The sequence shown here is derived from an EMBL/GenBank/DDBJ whole genome shotgun (WGS) entry which is preliminary data.</text>
</comment>
<dbReference type="AlphaFoldDB" id="A0A6A3N186"/>